<evidence type="ECO:0000313" key="1">
    <source>
        <dbReference type="EMBL" id="GIY88218.1"/>
    </source>
</evidence>
<reference evidence="1 2" key="1">
    <citation type="submission" date="2021-06" db="EMBL/GenBank/DDBJ databases">
        <title>Caerostris extrusa draft genome.</title>
        <authorList>
            <person name="Kono N."/>
            <person name="Arakawa K."/>
        </authorList>
    </citation>
    <scope>NUCLEOTIDE SEQUENCE [LARGE SCALE GENOMIC DNA]</scope>
</reference>
<dbReference type="Proteomes" id="UP001054945">
    <property type="component" value="Unassembled WGS sequence"/>
</dbReference>
<evidence type="ECO:0000313" key="2">
    <source>
        <dbReference type="Proteomes" id="UP001054945"/>
    </source>
</evidence>
<proteinExistence type="predicted"/>
<gene>
    <name evidence="1" type="ORF">CEXT_50611</name>
</gene>
<keyword evidence="2" id="KW-1185">Reference proteome</keyword>
<name>A0AAV4X379_CAEEX</name>
<comment type="caution">
    <text evidence="1">The sequence shown here is derived from an EMBL/GenBank/DDBJ whole genome shotgun (WGS) entry which is preliminary data.</text>
</comment>
<sequence>MRCTHWNLNESNCGHGNRGVAGEVLLLGFFGFLQISHVFIKGECNSTFIVLLLTSKIIAFGISNRAECTLEYNSTPSQASADIADASPTLVFYFFLWGQFSFTSKPCIRG</sequence>
<accession>A0AAV4X379</accession>
<protein>
    <submittedName>
        <fullName evidence="1">Uncharacterized protein</fullName>
    </submittedName>
</protein>
<organism evidence="1 2">
    <name type="scientific">Caerostris extrusa</name>
    <name type="common">Bark spider</name>
    <name type="synonym">Caerostris bankana</name>
    <dbReference type="NCBI Taxonomy" id="172846"/>
    <lineage>
        <taxon>Eukaryota</taxon>
        <taxon>Metazoa</taxon>
        <taxon>Ecdysozoa</taxon>
        <taxon>Arthropoda</taxon>
        <taxon>Chelicerata</taxon>
        <taxon>Arachnida</taxon>
        <taxon>Araneae</taxon>
        <taxon>Araneomorphae</taxon>
        <taxon>Entelegynae</taxon>
        <taxon>Araneoidea</taxon>
        <taxon>Araneidae</taxon>
        <taxon>Caerostris</taxon>
    </lineage>
</organism>
<dbReference type="EMBL" id="BPLR01017030">
    <property type="protein sequence ID" value="GIY88218.1"/>
    <property type="molecule type" value="Genomic_DNA"/>
</dbReference>
<dbReference type="AlphaFoldDB" id="A0AAV4X379"/>